<organism evidence="2 3">
    <name type="scientific">Penicillium nalgiovense</name>
    <dbReference type="NCBI Taxonomy" id="60175"/>
    <lineage>
        <taxon>Eukaryota</taxon>
        <taxon>Fungi</taxon>
        <taxon>Dikarya</taxon>
        <taxon>Ascomycota</taxon>
        <taxon>Pezizomycotina</taxon>
        <taxon>Eurotiomycetes</taxon>
        <taxon>Eurotiomycetidae</taxon>
        <taxon>Eurotiales</taxon>
        <taxon>Aspergillaceae</taxon>
        <taxon>Penicillium</taxon>
    </lineage>
</organism>
<feature type="compositionally biased region" description="Basic and acidic residues" evidence="1">
    <location>
        <begin position="634"/>
        <end position="647"/>
    </location>
</feature>
<feature type="compositionally biased region" description="Acidic residues" evidence="1">
    <location>
        <begin position="552"/>
        <end position="576"/>
    </location>
</feature>
<feature type="compositionally biased region" description="Basic residues" evidence="1">
    <location>
        <begin position="1"/>
        <end position="11"/>
    </location>
</feature>
<accession>A0A9W4IGM8</accession>
<reference evidence="2" key="1">
    <citation type="submission" date="2021-07" db="EMBL/GenBank/DDBJ databases">
        <authorList>
            <person name="Branca A.L. A."/>
        </authorList>
    </citation>
    <scope>NUCLEOTIDE SEQUENCE</scope>
</reference>
<feature type="compositionally biased region" description="Basic and acidic residues" evidence="1">
    <location>
        <begin position="674"/>
        <end position="743"/>
    </location>
</feature>
<gene>
    <name evidence="2" type="ORF">PNAL_LOCUS9338</name>
</gene>
<dbReference type="EMBL" id="CAJVNV010000617">
    <property type="protein sequence ID" value="CAG8278220.1"/>
    <property type="molecule type" value="Genomic_DNA"/>
</dbReference>
<evidence type="ECO:0000313" key="3">
    <source>
        <dbReference type="Proteomes" id="UP001153461"/>
    </source>
</evidence>
<feature type="region of interest" description="Disordered" evidence="1">
    <location>
        <begin position="404"/>
        <end position="438"/>
    </location>
</feature>
<feature type="compositionally biased region" description="Basic and acidic residues" evidence="1">
    <location>
        <begin position="113"/>
        <end position="125"/>
    </location>
</feature>
<feature type="compositionally biased region" description="Polar residues" evidence="1">
    <location>
        <begin position="60"/>
        <end position="71"/>
    </location>
</feature>
<feature type="compositionally biased region" description="Low complexity" evidence="1">
    <location>
        <begin position="411"/>
        <end position="421"/>
    </location>
</feature>
<dbReference type="OrthoDB" id="7668193at2759"/>
<feature type="region of interest" description="Disordered" evidence="1">
    <location>
        <begin position="674"/>
        <end position="751"/>
    </location>
</feature>
<name>A0A9W4IGM8_PENNA</name>
<feature type="compositionally biased region" description="Acidic residues" evidence="1">
    <location>
        <begin position="276"/>
        <end position="286"/>
    </location>
</feature>
<feature type="compositionally biased region" description="Basic and acidic residues" evidence="1">
    <location>
        <begin position="599"/>
        <end position="625"/>
    </location>
</feature>
<feature type="compositionally biased region" description="Polar residues" evidence="1">
    <location>
        <begin position="219"/>
        <end position="231"/>
    </location>
</feature>
<feature type="compositionally biased region" description="Basic residues" evidence="1">
    <location>
        <begin position="306"/>
        <end position="322"/>
    </location>
</feature>
<feature type="compositionally biased region" description="Acidic residues" evidence="1">
    <location>
        <begin position="511"/>
        <end position="522"/>
    </location>
</feature>
<protein>
    <submittedName>
        <fullName evidence="2">Uncharacterized protein</fullName>
    </submittedName>
</protein>
<evidence type="ECO:0000313" key="2">
    <source>
        <dbReference type="EMBL" id="CAG8278220.1"/>
    </source>
</evidence>
<evidence type="ECO:0000256" key="1">
    <source>
        <dbReference type="SAM" id="MobiDB-lite"/>
    </source>
</evidence>
<comment type="caution">
    <text evidence="2">The sequence shown here is derived from an EMBL/GenBank/DDBJ whole genome shotgun (WGS) entry which is preliminary data.</text>
</comment>
<dbReference type="AlphaFoldDB" id="A0A9W4IGM8"/>
<feature type="compositionally biased region" description="Basic residues" evidence="1">
    <location>
        <begin position="33"/>
        <end position="47"/>
    </location>
</feature>
<feature type="region of interest" description="Disordered" evidence="1">
    <location>
        <begin position="505"/>
        <end position="652"/>
    </location>
</feature>
<sequence>MSKGRRRRHSKAVQQAQSPARSLPTSVTEPGRQRQRKRKQHKTKKRPPSSSQVYRKDGLNSESPQAGSSNHPPIDHERKNPRSVHSSQAKVQEQRSPPKRSTTPFQHAPKANGGHESDSEFEFKYINKAQTQSKWQLALRSPPSSPQKGVGLKKTTPVSDNERGNDVRATSSNADSESARGHEPASPSPSLPSPQRALDLENTTPVSNHDRQRTPREASLSNPTSGSQSVFTPKPERGSSRSSAASPERVVGHDKATSTSYPDYGQRTRELSASDTDNEPETASEAEPDHDPESSLSSSSPCNKTALKRKRSNAHHASRRKAAPSPPPSSLDCLPEVESEPTLPSMDSLACSESVVRNFRCDHWRKACEPKEPPLPSRSDLAKEIGSSSPSIFVPVSEFQPLESETESRYVSPTPTQTTPASSPPVPPTVPRVRSRVRSQLPSPHRWLSRLGRTDQKSSLSETVWTSRLRHTCEIYFTNEPLLIDRRRYLHLSAEFPPDAHGNPEFMFWDNSDDDSDLEFSEGFEPPEAKRRRLQLSGDFPETESTERESSLEPEESSDPEQLSEPEQSSEPEALLDLEPLLLDIAGSSDSQPLPELGRSSDPERSSKPETEHPCPRTSIRDELPVRQSRQLNKRIDEAIVRDKEQNPKFWGGSWMKEYERGVPIKERVEAEYKQEMAKKKEDAERKKREKQERDRILKEKMEKKRREMAEQKMQQEREEQKRMEEEQERQQKERQKREDLKRKLQNSINSLSDLEKMLEEERRTPGVQIRPALRGGRSNAQLQRFKKDILDGVKVLEMMEREG</sequence>
<feature type="compositionally biased region" description="Polar residues" evidence="1">
    <location>
        <begin position="12"/>
        <end position="28"/>
    </location>
</feature>
<feature type="region of interest" description="Disordered" evidence="1">
    <location>
        <begin position="367"/>
        <end position="386"/>
    </location>
</feature>
<dbReference type="Proteomes" id="UP001153461">
    <property type="component" value="Unassembled WGS sequence"/>
</dbReference>
<feature type="compositionally biased region" description="Polar residues" evidence="1">
    <location>
        <begin position="83"/>
        <end position="105"/>
    </location>
</feature>
<proteinExistence type="predicted"/>
<feature type="region of interest" description="Disordered" evidence="1">
    <location>
        <begin position="1"/>
        <end position="348"/>
    </location>
</feature>